<dbReference type="InterPro" id="IPR000210">
    <property type="entry name" value="BTB/POZ_dom"/>
</dbReference>
<gene>
    <name evidence="2" type="ORF">PMAYCL1PPCAC_24827</name>
</gene>
<reference evidence="3" key="1">
    <citation type="submission" date="2022-10" db="EMBL/GenBank/DDBJ databases">
        <title>Genome assembly of Pristionchus species.</title>
        <authorList>
            <person name="Yoshida K."/>
            <person name="Sommer R.J."/>
        </authorList>
    </citation>
    <scope>NUCLEOTIDE SEQUENCE [LARGE SCALE GENOMIC DNA]</scope>
    <source>
        <strain evidence="3">RS5460</strain>
    </source>
</reference>
<dbReference type="PROSITE" id="PS50097">
    <property type="entry name" value="BTB"/>
    <property type="match status" value="1"/>
</dbReference>
<feature type="non-terminal residue" evidence="2">
    <location>
        <position position="1"/>
    </location>
</feature>
<evidence type="ECO:0000313" key="2">
    <source>
        <dbReference type="EMBL" id="GMR54632.1"/>
    </source>
</evidence>
<sequence length="142" mass="16324">VLAVHSPVFKAMFYGDFVEKNKEEIELKDVDREFVSVLNLIYPSYKKEVLDGNAECLLKISDEFQIKTVLDQIEKLLISTISPFNVLARLNLSHQYRLVYLQEHCLSTFNSITSITDLEESADYDNLSKDSKATLLDKVMKL</sequence>
<dbReference type="InterPro" id="IPR011333">
    <property type="entry name" value="SKP1/BTB/POZ_sf"/>
</dbReference>
<dbReference type="Gene3D" id="3.30.710.10">
    <property type="entry name" value="Potassium Channel Kv1.1, Chain A"/>
    <property type="match status" value="1"/>
</dbReference>
<dbReference type="Pfam" id="PF00651">
    <property type="entry name" value="BTB"/>
    <property type="match status" value="1"/>
</dbReference>
<protein>
    <recommendedName>
        <fullName evidence="1">BTB domain-containing protein</fullName>
    </recommendedName>
</protein>
<dbReference type="PANTHER" id="PTHR47022">
    <property type="entry name" value="BTB AND MATH DOMAIN-CONTAINING PROTEIN 36-RELATED"/>
    <property type="match status" value="1"/>
</dbReference>
<feature type="domain" description="BTB" evidence="1">
    <location>
        <begin position="1"/>
        <end position="49"/>
    </location>
</feature>
<dbReference type="SUPFAM" id="SSF54695">
    <property type="entry name" value="POZ domain"/>
    <property type="match status" value="1"/>
</dbReference>
<dbReference type="CDD" id="cd18186">
    <property type="entry name" value="BTB_POZ_ZBTB_KLHL-like"/>
    <property type="match status" value="1"/>
</dbReference>
<evidence type="ECO:0000259" key="1">
    <source>
        <dbReference type="PROSITE" id="PS50097"/>
    </source>
</evidence>
<proteinExistence type="predicted"/>
<dbReference type="AlphaFoldDB" id="A0AAN5D1X7"/>
<comment type="caution">
    <text evidence="2">The sequence shown here is derived from an EMBL/GenBank/DDBJ whole genome shotgun (WGS) entry which is preliminary data.</text>
</comment>
<dbReference type="PANTHER" id="PTHR47022:SF1">
    <property type="entry name" value="BTB AND MATH DOMAIN-CONTAINING PROTEIN 36-RELATED"/>
    <property type="match status" value="1"/>
</dbReference>
<organism evidence="2 3">
    <name type="scientific">Pristionchus mayeri</name>
    <dbReference type="NCBI Taxonomy" id="1317129"/>
    <lineage>
        <taxon>Eukaryota</taxon>
        <taxon>Metazoa</taxon>
        <taxon>Ecdysozoa</taxon>
        <taxon>Nematoda</taxon>
        <taxon>Chromadorea</taxon>
        <taxon>Rhabditida</taxon>
        <taxon>Rhabditina</taxon>
        <taxon>Diplogasteromorpha</taxon>
        <taxon>Diplogasteroidea</taxon>
        <taxon>Neodiplogasteridae</taxon>
        <taxon>Pristionchus</taxon>
    </lineage>
</organism>
<dbReference type="EMBL" id="BTRK01000005">
    <property type="protein sequence ID" value="GMR54632.1"/>
    <property type="molecule type" value="Genomic_DNA"/>
</dbReference>
<dbReference type="Proteomes" id="UP001328107">
    <property type="component" value="Unassembled WGS sequence"/>
</dbReference>
<feature type="non-terminal residue" evidence="2">
    <location>
        <position position="142"/>
    </location>
</feature>
<name>A0AAN5D1X7_9BILA</name>
<accession>A0AAN5D1X7</accession>
<keyword evidence="3" id="KW-1185">Reference proteome</keyword>
<evidence type="ECO:0000313" key="3">
    <source>
        <dbReference type="Proteomes" id="UP001328107"/>
    </source>
</evidence>